<evidence type="ECO:0000259" key="1">
    <source>
        <dbReference type="Pfam" id="PF10396"/>
    </source>
</evidence>
<feature type="non-terminal residue" evidence="3">
    <location>
        <position position="1"/>
    </location>
</feature>
<feature type="domain" description="GTP-binding protein TrmE N-terminal" evidence="1">
    <location>
        <begin position="7"/>
        <end position="123"/>
    </location>
</feature>
<dbReference type="Pfam" id="PF10396">
    <property type="entry name" value="TrmE_N"/>
    <property type="match status" value="1"/>
</dbReference>
<dbReference type="EMBL" id="UINC01104433">
    <property type="protein sequence ID" value="SVC67569.1"/>
    <property type="molecule type" value="Genomic_DNA"/>
</dbReference>
<accession>A0A382P2F0</accession>
<dbReference type="GO" id="GO:0005525">
    <property type="term" value="F:GTP binding"/>
    <property type="evidence" value="ECO:0007669"/>
    <property type="project" value="InterPro"/>
</dbReference>
<dbReference type="AlphaFoldDB" id="A0A382P2F0"/>
<dbReference type="SUPFAM" id="SSF103025">
    <property type="entry name" value="Folate-binding domain"/>
    <property type="match status" value="1"/>
</dbReference>
<evidence type="ECO:0008006" key="4">
    <source>
        <dbReference type="Google" id="ProtNLM"/>
    </source>
</evidence>
<dbReference type="InterPro" id="IPR027266">
    <property type="entry name" value="TrmE/GcvT-like"/>
</dbReference>
<dbReference type="PANTHER" id="PTHR42714:SF2">
    <property type="entry name" value="TRNA MODIFICATION GTPASE GTPBP3, MITOCHONDRIAL"/>
    <property type="match status" value="1"/>
</dbReference>
<dbReference type="GO" id="GO:0030488">
    <property type="term" value="P:tRNA methylation"/>
    <property type="evidence" value="ECO:0007669"/>
    <property type="project" value="TreeGrafter"/>
</dbReference>
<dbReference type="InterPro" id="IPR027417">
    <property type="entry name" value="P-loop_NTPase"/>
</dbReference>
<sequence length="251" mass="26412">VFATDDTIVAIATPAGPGGIGVVRVSGPSSTTIANSMLRRATPLKPRHATVTEAVIPDSGKVIDRVVATYFPRPGSYTGEDIVEVSGHGNPLLLRQIVSVAITAGARLAEPGEFTFRAYLNGRIDLVQAEAVADLADAVTPRQARAAFDQLEGTMTLGVEKIDRELFDLISLLEASLDFPEEGYHFVDKQNVASAATALSTQVSQLLASADQGRLLREGCQVAIIGKPNVGKSTLFNSLCGVPRAIVTDTA</sequence>
<organism evidence="3">
    <name type="scientific">marine metagenome</name>
    <dbReference type="NCBI Taxonomy" id="408172"/>
    <lineage>
        <taxon>unclassified sequences</taxon>
        <taxon>metagenomes</taxon>
        <taxon>ecological metagenomes</taxon>
    </lineage>
</organism>
<evidence type="ECO:0000259" key="2">
    <source>
        <dbReference type="Pfam" id="PF12631"/>
    </source>
</evidence>
<name>A0A382P2F0_9ZZZZ</name>
<dbReference type="Gene3D" id="1.20.120.430">
    <property type="entry name" value="tRNA modification GTPase MnmE domain 2"/>
    <property type="match status" value="1"/>
</dbReference>
<dbReference type="SUPFAM" id="SSF116878">
    <property type="entry name" value="TrmE connector domain"/>
    <property type="match status" value="1"/>
</dbReference>
<evidence type="ECO:0000313" key="3">
    <source>
        <dbReference type="EMBL" id="SVC67569.1"/>
    </source>
</evidence>
<reference evidence="3" key="1">
    <citation type="submission" date="2018-05" db="EMBL/GenBank/DDBJ databases">
        <authorList>
            <person name="Lanie J.A."/>
            <person name="Ng W.-L."/>
            <person name="Kazmierczak K.M."/>
            <person name="Andrzejewski T.M."/>
            <person name="Davidsen T.M."/>
            <person name="Wayne K.J."/>
            <person name="Tettelin H."/>
            <person name="Glass J.I."/>
            <person name="Rusch D."/>
            <person name="Podicherti R."/>
            <person name="Tsui H.-C.T."/>
            <person name="Winkler M.E."/>
        </authorList>
    </citation>
    <scope>NUCLEOTIDE SEQUENCE</scope>
</reference>
<dbReference type="PANTHER" id="PTHR42714">
    <property type="entry name" value="TRNA MODIFICATION GTPASE GTPBP3"/>
    <property type="match status" value="1"/>
</dbReference>
<gene>
    <name evidence="3" type="ORF">METZ01_LOCUS320423</name>
</gene>
<dbReference type="CDD" id="cd14858">
    <property type="entry name" value="TrmE_N"/>
    <property type="match status" value="1"/>
</dbReference>
<dbReference type="InterPro" id="IPR027368">
    <property type="entry name" value="MnmE_dom2"/>
</dbReference>
<dbReference type="SUPFAM" id="SSF52540">
    <property type="entry name" value="P-loop containing nucleoside triphosphate hydrolases"/>
    <property type="match status" value="1"/>
</dbReference>
<dbReference type="InterPro" id="IPR018948">
    <property type="entry name" value="GTP-bd_TrmE_N"/>
</dbReference>
<dbReference type="GO" id="GO:0002098">
    <property type="term" value="P:tRNA wobble uridine modification"/>
    <property type="evidence" value="ECO:0007669"/>
    <property type="project" value="TreeGrafter"/>
</dbReference>
<dbReference type="Pfam" id="PF12631">
    <property type="entry name" value="MnmE_helical"/>
    <property type="match status" value="1"/>
</dbReference>
<dbReference type="GO" id="GO:0005829">
    <property type="term" value="C:cytosol"/>
    <property type="evidence" value="ECO:0007669"/>
    <property type="project" value="TreeGrafter"/>
</dbReference>
<feature type="domain" description="MnmE helical" evidence="2">
    <location>
        <begin position="126"/>
        <end position="221"/>
    </location>
</feature>
<dbReference type="InterPro" id="IPR025867">
    <property type="entry name" value="MnmE_helical"/>
</dbReference>
<proteinExistence type="predicted"/>
<feature type="non-terminal residue" evidence="3">
    <location>
        <position position="251"/>
    </location>
</feature>
<dbReference type="Gene3D" id="3.30.1360.120">
    <property type="entry name" value="Probable tRNA modification gtpase trme, domain 1"/>
    <property type="match status" value="1"/>
</dbReference>
<protein>
    <recommendedName>
        <fullName evidence="4">TrmE-type G domain-containing protein</fullName>
    </recommendedName>
</protein>